<keyword evidence="7" id="KW-0449">Lipoprotein</keyword>
<dbReference type="InterPro" id="IPR046953">
    <property type="entry name" value="Spore_GerAC-like_C"/>
</dbReference>
<evidence type="ECO:0000256" key="3">
    <source>
        <dbReference type="ARBA" id="ARBA00022544"/>
    </source>
</evidence>
<evidence type="ECO:0000313" key="10">
    <source>
        <dbReference type="EMBL" id="SMC02557.1"/>
    </source>
</evidence>
<dbReference type="STRING" id="28034.BFX07_04825"/>
<evidence type="ECO:0000259" key="8">
    <source>
        <dbReference type="Pfam" id="PF05504"/>
    </source>
</evidence>
<accession>A0A1W1W8E6</accession>
<sequence length="378" mass="42191">MMTFRKVPGSWKKVLLLLLLGISLTGCWDNRPVDSRALVFTLGLEPSSNPEEFRMLFQFPTPPAMAKYSKGSGGSSQTPPVADVVGQGKSVAQCFNAAQSQVSRDLYLGQIQLIAISTHLSAPLLTRALESLERIGTLDKTPFLFVTSQPLEKVASVDTDQEDFPTLYYTTLFSCQRCQTDALGVRLWQFAANAATPGIDPSLPQVTVDAKTKQIDVDRIALYQHLRYVGTLDANQTMTFGLLKGEAHKVSLFLPRQQATLRAIHGPSHLTVKERNGIVYASFYLKLYSTLEGIKTQTETEGQLAELSREGSAVLAHRCLALLQKTQKMDVDPFGVGRKLDWRYPMEFTAFKHWHQEYPKVHMSVHVDLRIDKMGDIK</sequence>
<feature type="domain" description="Spore germination GerAC-like C-terminal" evidence="8">
    <location>
        <begin position="220"/>
        <end position="375"/>
    </location>
</feature>
<evidence type="ECO:0000256" key="7">
    <source>
        <dbReference type="ARBA" id="ARBA00023288"/>
    </source>
</evidence>
<gene>
    <name evidence="10" type="ORF">SAMN00768000_0652</name>
</gene>
<dbReference type="Pfam" id="PF25198">
    <property type="entry name" value="Spore_GerAC_N"/>
    <property type="match status" value="1"/>
</dbReference>
<evidence type="ECO:0000256" key="2">
    <source>
        <dbReference type="ARBA" id="ARBA00007886"/>
    </source>
</evidence>
<keyword evidence="4" id="KW-0732">Signal</keyword>
<dbReference type="Pfam" id="PF05504">
    <property type="entry name" value="Spore_GerAC"/>
    <property type="match status" value="1"/>
</dbReference>
<dbReference type="GO" id="GO:0016020">
    <property type="term" value="C:membrane"/>
    <property type="evidence" value="ECO:0007669"/>
    <property type="project" value="UniProtKB-SubCell"/>
</dbReference>
<evidence type="ECO:0000259" key="9">
    <source>
        <dbReference type="Pfam" id="PF25198"/>
    </source>
</evidence>
<dbReference type="EMBL" id="FWWY01000001">
    <property type="protein sequence ID" value="SMC02557.1"/>
    <property type="molecule type" value="Genomic_DNA"/>
</dbReference>
<keyword evidence="6" id="KW-0564">Palmitate</keyword>
<dbReference type="NCBIfam" id="TIGR02887">
    <property type="entry name" value="spore_ger_x_C"/>
    <property type="match status" value="1"/>
</dbReference>
<keyword evidence="5" id="KW-0472">Membrane</keyword>
<proteinExistence type="inferred from homology"/>
<dbReference type="RefSeq" id="WP_020376525.1">
    <property type="nucleotide sequence ID" value="NZ_FWWY01000001.1"/>
</dbReference>
<dbReference type="AlphaFoldDB" id="A0A1W1W8E6"/>
<dbReference type="InterPro" id="IPR008844">
    <property type="entry name" value="Spore_GerAC-like"/>
</dbReference>
<dbReference type="OrthoDB" id="9816067at2"/>
<dbReference type="InterPro" id="IPR038501">
    <property type="entry name" value="Spore_GerAC_C_sf"/>
</dbReference>
<reference evidence="11" key="1">
    <citation type="submission" date="2017-04" db="EMBL/GenBank/DDBJ databases">
        <authorList>
            <person name="Varghese N."/>
            <person name="Submissions S."/>
        </authorList>
    </citation>
    <scope>NUCLEOTIDE SEQUENCE [LARGE SCALE GENOMIC DNA]</scope>
    <source>
        <strain evidence="11">DSM 9293</strain>
    </source>
</reference>
<dbReference type="InterPro" id="IPR057336">
    <property type="entry name" value="GerAC_N"/>
</dbReference>
<dbReference type="PANTHER" id="PTHR35789:SF1">
    <property type="entry name" value="SPORE GERMINATION PROTEIN B3"/>
    <property type="match status" value="1"/>
</dbReference>
<evidence type="ECO:0000256" key="6">
    <source>
        <dbReference type="ARBA" id="ARBA00023139"/>
    </source>
</evidence>
<evidence type="ECO:0000256" key="1">
    <source>
        <dbReference type="ARBA" id="ARBA00004635"/>
    </source>
</evidence>
<comment type="subcellular location">
    <subcellularLocation>
        <location evidence="1">Membrane</location>
        <topology evidence="1">Lipid-anchor</topology>
    </subcellularLocation>
</comment>
<organism evidence="10 11">
    <name type="scientific">Sulfobacillus thermosulfidooxidans (strain DSM 9293 / VKM B-1269 / AT-1)</name>
    <dbReference type="NCBI Taxonomy" id="929705"/>
    <lineage>
        <taxon>Bacteria</taxon>
        <taxon>Bacillati</taxon>
        <taxon>Bacillota</taxon>
        <taxon>Clostridia</taxon>
        <taxon>Eubacteriales</taxon>
        <taxon>Clostridiales Family XVII. Incertae Sedis</taxon>
        <taxon>Sulfobacillus</taxon>
    </lineage>
</organism>
<dbReference type="GO" id="GO:0009847">
    <property type="term" value="P:spore germination"/>
    <property type="evidence" value="ECO:0007669"/>
    <property type="project" value="InterPro"/>
</dbReference>
<evidence type="ECO:0000313" key="11">
    <source>
        <dbReference type="Proteomes" id="UP000192660"/>
    </source>
</evidence>
<keyword evidence="11" id="KW-1185">Reference proteome</keyword>
<dbReference type="PROSITE" id="PS51257">
    <property type="entry name" value="PROKAR_LIPOPROTEIN"/>
    <property type="match status" value="1"/>
</dbReference>
<feature type="domain" description="Spore germination protein N-terminal" evidence="9">
    <location>
        <begin position="29"/>
        <end position="208"/>
    </location>
</feature>
<comment type="similarity">
    <text evidence="2">Belongs to the GerABKC lipoprotein family.</text>
</comment>
<dbReference type="Proteomes" id="UP000192660">
    <property type="component" value="Unassembled WGS sequence"/>
</dbReference>
<name>A0A1W1W8E6_SULTA</name>
<keyword evidence="3" id="KW-0309">Germination</keyword>
<dbReference type="Gene3D" id="3.30.300.210">
    <property type="entry name" value="Nutrient germinant receptor protein C, domain 3"/>
    <property type="match status" value="1"/>
</dbReference>
<protein>
    <submittedName>
        <fullName evidence="10">Germination protein, Ger(X)C family</fullName>
    </submittedName>
</protein>
<evidence type="ECO:0000256" key="5">
    <source>
        <dbReference type="ARBA" id="ARBA00023136"/>
    </source>
</evidence>
<dbReference type="PANTHER" id="PTHR35789">
    <property type="entry name" value="SPORE GERMINATION PROTEIN B3"/>
    <property type="match status" value="1"/>
</dbReference>
<evidence type="ECO:0000256" key="4">
    <source>
        <dbReference type="ARBA" id="ARBA00022729"/>
    </source>
</evidence>